<name>A0A2I2GDP9_9EURO</name>
<dbReference type="RefSeq" id="XP_024706326.1">
    <property type="nucleotide sequence ID" value="XM_024854642.1"/>
</dbReference>
<proteinExistence type="predicted"/>
<sequence length="224" mass="24947">MAEAASISTRDVQNLVNGDIKGDQITRDKIGGDYVTGDKFIVEIHNISSNLPIASQHLDKNKETAIHGDRQRILQLLCSLLQAELQGTRLIAGNEGIRALEKFHTLHYIGTLDTRKSGCEMRFSDISPVIATSALGDHKATLHAYASMRKIRQRNESIQLNILRDSPRLQQWIVEPCSSLAFIKSSFATRHALRDFAADIIQLLLKRNVPVVWALQPKGGNSKE</sequence>
<dbReference type="STRING" id="1392250.A0A2I2GDP9"/>
<dbReference type="Proteomes" id="UP000234275">
    <property type="component" value="Unassembled WGS sequence"/>
</dbReference>
<dbReference type="AlphaFoldDB" id="A0A2I2GDP9"/>
<dbReference type="VEuPathDB" id="FungiDB:P170DRAFT_509070"/>
<gene>
    <name evidence="1" type="ORF">P170DRAFT_509070</name>
</gene>
<evidence type="ECO:0000313" key="2">
    <source>
        <dbReference type="Proteomes" id="UP000234275"/>
    </source>
</evidence>
<protein>
    <submittedName>
        <fullName evidence="1">Uncharacterized protein</fullName>
    </submittedName>
</protein>
<dbReference type="GeneID" id="36562348"/>
<evidence type="ECO:0000313" key="1">
    <source>
        <dbReference type="EMBL" id="PLB51024.1"/>
    </source>
</evidence>
<accession>A0A2I2GDP9</accession>
<dbReference type="EMBL" id="MSFO01000003">
    <property type="protein sequence ID" value="PLB51024.1"/>
    <property type="molecule type" value="Genomic_DNA"/>
</dbReference>
<comment type="caution">
    <text evidence="1">The sequence shown here is derived from an EMBL/GenBank/DDBJ whole genome shotgun (WGS) entry which is preliminary data.</text>
</comment>
<organism evidence="1 2">
    <name type="scientific">Aspergillus steynii IBT 23096</name>
    <dbReference type="NCBI Taxonomy" id="1392250"/>
    <lineage>
        <taxon>Eukaryota</taxon>
        <taxon>Fungi</taxon>
        <taxon>Dikarya</taxon>
        <taxon>Ascomycota</taxon>
        <taxon>Pezizomycotina</taxon>
        <taxon>Eurotiomycetes</taxon>
        <taxon>Eurotiomycetidae</taxon>
        <taxon>Eurotiales</taxon>
        <taxon>Aspergillaceae</taxon>
        <taxon>Aspergillus</taxon>
        <taxon>Aspergillus subgen. Circumdati</taxon>
    </lineage>
</organism>
<dbReference type="OrthoDB" id="61900at2759"/>
<reference evidence="1 2" key="1">
    <citation type="submission" date="2016-12" db="EMBL/GenBank/DDBJ databases">
        <title>The genomes of Aspergillus section Nigri reveals drivers in fungal speciation.</title>
        <authorList>
            <consortium name="DOE Joint Genome Institute"/>
            <person name="Vesth T.C."/>
            <person name="Nybo J."/>
            <person name="Theobald S."/>
            <person name="Brandl J."/>
            <person name="Frisvad J.C."/>
            <person name="Nielsen K.F."/>
            <person name="Lyhne E.K."/>
            <person name="Kogle M.E."/>
            <person name="Kuo A."/>
            <person name="Riley R."/>
            <person name="Clum A."/>
            <person name="Nolan M."/>
            <person name="Lipzen A."/>
            <person name="Salamov A."/>
            <person name="Henrissat B."/>
            <person name="Wiebenga A."/>
            <person name="De Vries R.P."/>
            <person name="Grigoriev I.V."/>
            <person name="Mortensen U.H."/>
            <person name="Andersen M.R."/>
            <person name="Baker S.E."/>
        </authorList>
    </citation>
    <scope>NUCLEOTIDE SEQUENCE [LARGE SCALE GENOMIC DNA]</scope>
    <source>
        <strain evidence="1 2">IBT 23096</strain>
    </source>
</reference>
<keyword evidence="2" id="KW-1185">Reference proteome</keyword>